<comment type="caution">
    <text evidence="1">The sequence shown here is derived from an EMBL/GenBank/DDBJ whole genome shotgun (WGS) entry which is preliminary data.</text>
</comment>
<reference evidence="2" key="1">
    <citation type="submission" date="2012-08" db="EMBL/GenBank/DDBJ databases">
        <title>The Genome Sequence of Wuchereria bancrofti.</title>
        <authorList>
            <person name="Nutman T.B."/>
            <person name="Fink D.L."/>
            <person name="Russ C."/>
            <person name="Young S."/>
            <person name="Zeng Q."/>
            <person name="Koehrsen M."/>
            <person name="Alvarado L."/>
            <person name="Berlin A."/>
            <person name="Chapman S.B."/>
            <person name="Chen Z."/>
            <person name="Freedman E."/>
            <person name="Gellesch M."/>
            <person name="Goldberg J."/>
            <person name="Griggs A."/>
            <person name="Gujja S."/>
            <person name="Heilman E.R."/>
            <person name="Heiman D."/>
            <person name="Hepburn T."/>
            <person name="Howarth C."/>
            <person name="Jen D."/>
            <person name="Larson L."/>
            <person name="Lewis B."/>
            <person name="Mehta T."/>
            <person name="Park D."/>
            <person name="Pearson M."/>
            <person name="Roberts A."/>
            <person name="Saif S."/>
            <person name="Shea T."/>
            <person name="Shenoy N."/>
            <person name="Sisk P."/>
            <person name="Stolte C."/>
            <person name="Sykes S."/>
            <person name="Walk T."/>
            <person name="White J."/>
            <person name="Yandava C."/>
            <person name="Haas B."/>
            <person name="Henn M.R."/>
            <person name="Nusbaum C."/>
            <person name="Birren B."/>
        </authorList>
    </citation>
    <scope>NUCLEOTIDE SEQUENCE [LARGE SCALE GENOMIC DNA]</scope>
    <source>
        <strain evidence="2">NA</strain>
    </source>
</reference>
<gene>
    <name evidence="1" type="ORF">WUBG_14648</name>
</gene>
<evidence type="ECO:0000313" key="2">
    <source>
        <dbReference type="Proteomes" id="UP000004810"/>
    </source>
</evidence>
<proteinExistence type="predicted"/>
<dbReference type="EMBL" id="ADBV01012222">
    <property type="protein sequence ID" value="EJW74443.1"/>
    <property type="molecule type" value="Genomic_DNA"/>
</dbReference>
<dbReference type="AlphaFoldDB" id="J9DXI8"/>
<name>J9DXI8_WUCBA</name>
<organism evidence="1 2">
    <name type="scientific">Wuchereria bancrofti</name>
    <dbReference type="NCBI Taxonomy" id="6293"/>
    <lineage>
        <taxon>Eukaryota</taxon>
        <taxon>Metazoa</taxon>
        <taxon>Ecdysozoa</taxon>
        <taxon>Nematoda</taxon>
        <taxon>Chromadorea</taxon>
        <taxon>Rhabditida</taxon>
        <taxon>Spirurina</taxon>
        <taxon>Spiruromorpha</taxon>
        <taxon>Filarioidea</taxon>
        <taxon>Onchocercidae</taxon>
        <taxon>Wuchereria</taxon>
    </lineage>
</organism>
<dbReference type="Proteomes" id="UP000004810">
    <property type="component" value="Unassembled WGS sequence"/>
</dbReference>
<sequence length="41" mass="4747">MIVPKKFAIIIHLRRKNDVPKHVAYVLTVQSHQAQLIQPSK</sequence>
<evidence type="ECO:0000313" key="1">
    <source>
        <dbReference type="EMBL" id="EJW74443.1"/>
    </source>
</evidence>
<protein>
    <submittedName>
        <fullName evidence="1">Uncharacterized protein</fullName>
    </submittedName>
</protein>
<accession>J9DXI8</accession>